<name>A0ACB6ZV57_THEGA</name>
<evidence type="ECO:0000313" key="2">
    <source>
        <dbReference type="Proteomes" id="UP000886501"/>
    </source>
</evidence>
<comment type="caution">
    <text evidence="1">The sequence shown here is derived from an EMBL/GenBank/DDBJ whole genome shotgun (WGS) entry which is preliminary data.</text>
</comment>
<dbReference type="Proteomes" id="UP000886501">
    <property type="component" value="Unassembled WGS sequence"/>
</dbReference>
<sequence>MDICIVGGGASGLSALQVIMETPQYKSGHWRPFLFEARDKAGGVWVPAPPDTADPPLTPLYDSLTTNLPHPIMCFAVLPFPPSTAVYPPAKLVEDYLDSFISHFDLSPNIRLNTTVERLERDETNSFWRVRLSGPGYGNEWLRFDKVVVANGHYRFPRFPDLPGLDQWLAAGKATHSAWYRRPVDSGSSLLVVGGGFSGRDIATEMASQPSTSVVYLSVTEPPLDPPRNGKVQFRARVVEFLTFNGKGKGKVRYEDGIEDEVDSCIIATGYKTTFPFLSDPLVRASLPPTPIPPIPKDKLYNSTYHLFPLLNHLFPATDKYPPTSLAFPGLPFHTIPFPLAEAQSHAIVKLWTSPELFDVDAEIGATISRYERLKDKFEGDESQVAKRYFLFDPQEQFQYRDGLYALAYGDDGETLKKYITPDWHEKMYLNTSLLRAEWEEMERIGEAEDFVKGVGEVSRGEWEKLMHRLLERILERKEVLELNEGT</sequence>
<gene>
    <name evidence="1" type="ORF">BDM02DRAFT_3087157</name>
</gene>
<reference evidence="1" key="1">
    <citation type="submission" date="2019-10" db="EMBL/GenBank/DDBJ databases">
        <authorList>
            <consortium name="DOE Joint Genome Institute"/>
            <person name="Kuo A."/>
            <person name="Miyauchi S."/>
            <person name="Kiss E."/>
            <person name="Drula E."/>
            <person name="Kohler A."/>
            <person name="Sanchez-Garcia M."/>
            <person name="Andreopoulos B."/>
            <person name="Barry K.W."/>
            <person name="Bonito G."/>
            <person name="Buee M."/>
            <person name="Carver A."/>
            <person name="Chen C."/>
            <person name="Cichocki N."/>
            <person name="Clum A."/>
            <person name="Culley D."/>
            <person name="Crous P.W."/>
            <person name="Fauchery L."/>
            <person name="Girlanda M."/>
            <person name="Hayes R."/>
            <person name="Keri Z."/>
            <person name="Labutti K."/>
            <person name="Lipzen A."/>
            <person name="Lombard V."/>
            <person name="Magnuson J."/>
            <person name="Maillard F."/>
            <person name="Morin E."/>
            <person name="Murat C."/>
            <person name="Nolan M."/>
            <person name="Ohm R."/>
            <person name="Pangilinan J."/>
            <person name="Pereira M."/>
            <person name="Perotto S."/>
            <person name="Peter M."/>
            <person name="Riley R."/>
            <person name="Sitrit Y."/>
            <person name="Stielow B."/>
            <person name="Szollosi G."/>
            <person name="Zifcakova L."/>
            <person name="Stursova M."/>
            <person name="Spatafora J.W."/>
            <person name="Tedersoo L."/>
            <person name="Vaario L.-M."/>
            <person name="Yamada A."/>
            <person name="Yan M."/>
            <person name="Wang P."/>
            <person name="Xu J."/>
            <person name="Bruns T."/>
            <person name="Baldrian P."/>
            <person name="Vilgalys R."/>
            <person name="Henrissat B."/>
            <person name="Grigoriev I.V."/>
            <person name="Hibbett D."/>
            <person name="Nagy L.G."/>
            <person name="Martin F.M."/>
        </authorList>
    </citation>
    <scope>NUCLEOTIDE SEQUENCE</scope>
    <source>
        <strain evidence="1">P2</strain>
    </source>
</reference>
<organism evidence="1 2">
    <name type="scientific">Thelephora ganbajun</name>
    <name type="common">Ganba fungus</name>
    <dbReference type="NCBI Taxonomy" id="370292"/>
    <lineage>
        <taxon>Eukaryota</taxon>
        <taxon>Fungi</taxon>
        <taxon>Dikarya</taxon>
        <taxon>Basidiomycota</taxon>
        <taxon>Agaricomycotina</taxon>
        <taxon>Agaricomycetes</taxon>
        <taxon>Thelephorales</taxon>
        <taxon>Thelephoraceae</taxon>
        <taxon>Thelephora</taxon>
    </lineage>
</organism>
<evidence type="ECO:0000313" key="1">
    <source>
        <dbReference type="EMBL" id="KAF9653541.1"/>
    </source>
</evidence>
<dbReference type="EMBL" id="MU117963">
    <property type="protein sequence ID" value="KAF9653541.1"/>
    <property type="molecule type" value="Genomic_DNA"/>
</dbReference>
<protein>
    <submittedName>
        <fullName evidence="1">FAD/NAD(P)-binding domain-containing protein</fullName>
    </submittedName>
</protein>
<proteinExistence type="predicted"/>
<reference evidence="1" key="2">
    <citation type="journal article" date="2020" name="Nat. Commun.">
        <title>Large-scale genome sequencing of mycorrhizal fungi provides insights into the early evolution of symbiotic traits.</title>
        <authorList>
            <person name="Miyauchi S."/>
            <person name="Kiss E."/>
            <person name="Kuo A."/>
            <person name="Drula E."/>
            <person name="Kohler A."/>
            <person name="Sanchez-Garcia M."/>
            <person name="Morin E."/>
            <person name="Andreopoulos B."/>
            <person name="Barry K.W."/>
            <person name="Bonito G."/>
            <person name="Buee M."/>
            <person name="Carver A."/>
            <person name="Chen C."/>
            <person name="Cichocki N."/>
            <person name="Clum A."/>
            <person name="Culley D."/>
            <person name="Crous P.W."/>
            <person name="Fauchery L."/>
            <person name="Girlanda M."/>
            <person name="Hayes R.D."/>
            <person name="Keri Z."/>
            <person name="LaButti K."/>
            <person name="Lipzen A."/>
            <person name="Lombard V."/>
            <person name="Magnuson J."/>
            <person name="Maillard F."/>
            <person name="Murat C."/>
            <person name="Nolan M."/>
            <person name="Ohm R.A."/>
            <person name="Pangilinan J."/>
            <person name="Pereira M.F."/>
            <person name="Perotto S."/>
            <person name="Peter M."/>
            <person name="Pfister S."/>
            <person name="Riley R."/>
            <person name="Sitrit Y."/>
            <person name="Stielow J.B."/>
            <person name="Szollosi G."/>
            <person name="Zifcakova L."/>
            <person name="Stursova M."/>
            <person name="Spatafora J.W."/>
            <person name="Tedersoo L."/>
            <person name="Vaario L.M."/>
            <person name="Yamada A."/>
            <person name="Yan M."/>
            <person name="Wang P."/>
            <person name="Xu J."/>
            <person name="Bruns T."/>
            <person name="Baldrian P."/>
            <person name="Vilgalys R."/>
            <person name="Dunand C."/>
            <person name="Henrissat B."/>
            <person name="Grigoriev I.V."/>
            <person name="Hibbett D."/>
            <person name="Nagy L.G."/>
            <person name="Martin F.M."/>
        </authorList>
    </citation>
    <scope>NUCLEOTIDE SEQUENCE</scope>
    <source>
        <strain evidence="1">P2</strain>
    </source>
</reference>
<keyword evidence="2" id="KW-1185">Reference proteome</keyword>
<accession>A0ACB6ZV57</accession>